<accession>A0AA35W7L5</accession>
<dbReference type="Gene3D" id="3.30.420.10">
    <property type="entry name" value="Ribonuclease H-like superfamily/Ribonuclease H"/>
    <property type="match status" value="1"/>
</dbReference>
<dbReference type="InterPro" id="IPR012337">
    <property type="entry name" value="RNaseH-like_sf"/>
</dbReference>
<dbReference type="InterPro" id="IPR022894">
    <property type="entry name" value="Oligoribonuclease"/>
</dbReference>
<dbReference type="GO" id="GO:0005739">
    <property type="term" value="C:mitochondrion"/>
    <property type="evidence" value="ECO:0007669"/>
    <property type="project" value="TreeGrafter"/>
</dbReference>
<dbReference type="SMART" id="SM00479">
    <property type="entry name" value="EXOIII"/>
    <property type="match status" value="1"/>
</dbReference>
<name>A0AA35W7L5_GEOBA</name>
<dbReference type="NCBIfam" id="NF003765">
    <property type="entry name" value="PRK05359.1"/>
    <property type="match status" value="1"/>
</dbReference>
<evidence type="ECO:0000313" key="7">
    <source>
        <dbReference type="Proteomes" id="UP001174909"/>
    </source>
</evidence>
<dbReference type="EMBL" id="CASHTH010000740">
    <property type="protein sequence ID" value="CAI8007001.1"/>
    <property type="molecule type" value="Genomic_DNA"/>
</dbReference>
<evidence type="ECO:0000256" key="1">
    <source>
        <dbReference type="ARBA" id="ARBA00009921"/>
    </source>
</evidence>
<evidence type="ECO:0000256" key="2">
    <source>
        <dbReference type="ARBA" id="ARBA00022722"/>
    </source>
</evidence>
<dbReference type="InterPro" id="IPR013520">
    <property type="entry name" value="Ribonucl_H"/>
</dbReference>
<proteinExistence type="inferred from homology"/>
<comment type="similarity">
    <text evidence="1">Belongs to the oligoribonuclease family.</text>
</comment>
<dbReference type="Proteomes" id="UP001174909">
    <property type="component" value="Unassembled WGS sequence"/>
</dbReference>
<keyword evidence="3" id="KW-0378">Hydrolase</keyword>
<dbReference type="AlphaFoldDB" id="A0AA35W7L5"/>
<dbReference type="GO" id="GO:0000175">
    <property type="term" value="F:3'-5'-RNA exonuclease activity"/>
    <property type="evidence" value="ECO:0007669"/>
    <property type="project" value="InterPro"/>
</dbReference>
<dbReference type="FunFam" id="3.30.420.10:FF:000003">
    <property type="entry name" value="Oligoribonuclease"/>
    <property type="match status" value="1"/>
</dbReference>
<reference evidence="6" key="1">
    <citation type="submission" date="2023-03" db="EMBL/GenBank/DDBJ databases">
        <authorList>
            <person name="Steffen K."/>
            <person name="Cardenas P."/>
        </authorList>
    </citation>
    <scope>NUCLEOTIDE SEQUENCE</scope>
</reference>
<keyword evidence="2" id="KW-0540">Nuclease</keyword>
<dbReference type="PANTHER" id="PTHR11046">
    <property type="entry name" value="OLIGORIBONUCLEASE, MITOCHONDRIAL"/>
    <property type="match status" value="1"/>
</dbReference>
<evidence type="ECO:0000259" key="5">
    <source>
        <dbReference type="SMART" id="SM00479"/>
    </source>
</evidence>
<dbReference type="CDD" id="cd06135">
    <property type="entry name" value="Orn"/>
    <property type="match status" value="1"/>
</dbReference>
<dbReference type="InterPro" id="IPR036397">
    <property type="entry name" value="RNaseH_sf"/>
</dbReference>
<gene>
    <name evidence="6" type="ORF">GBAR_LOCUS5005</name>
</gene>
<dbReference type="HAMAP" id="MF_00045">
    <property type="entry name" value="Oligoribonuclease"/>
    <property type="match status" value="1"/>
</dbReference>
<dbReference type="GO" id="GO:0003676">
    <property type="term" value="F:nucleic acid binding"/>
    <property type="evidence" value="ECO:0007669"/>
    <property type="project" value="InterPro"/>
</dbReference>
<evidence type="ECO:0000313" key="6">
    <source>
        <dbReference type="EMBL" id="CAI8007001.1"/>
    </source>
</evidence>
<keyword evidence="7" id="KW-1185">Reference proteome</keyword>
<dbReference type="SUPFAM" id="SSF53098">
    <property type="entry name" value="Ribonuclease H-like"/>
    <property type="match status" value="1"/>
</dbReference>
<organism evidence="6 7">
    <name type="scientific">Geodia barretti</name>
    <name type="common">Barrett's horny sponge</name>
    <dbReference type="NCBI Taxonomy" id="519541"/>
    <lineage>
        <taxon>Eukaryota</taxon>
        <taxon>Metazoa</taxon>
        <taxon>Porifera</taxon>
        <taxon>Demospongiae</taxon>
        <taxon>Heteroscleromorpha</taxon>
        <taxon>Tetractinellida</taxon>
        <taxon>Astrophorina</taxon>
        <taxon>Geodiidae</taxon>
        <taxon>Geodia</taxon>
    </lineage>
</organism>
<feature type="domain" description="Exonuclease" evidence="5">
    <location>
        <begin position="34"/>
        <end position="208"/>
    </location>
</feature>
<dbReference type="Pfam" id="PF00929">
    <property type="entry name" value="RNase_T"/>
    <property type="match status" value="1"/>
</dbReference>
<dbReference type="PANTHER" id="PTHR11046:SF0">
    <property type="entry name" value="OLIGORIBONUCLEASE, MITOCHONDRIAL"/>
    <property type="match status" value="1"/>
</dbReference>
<evidence type="ECO:0000256" key="4">
    <source>
        <dbReference type="ARBA" id="ARBA00022839"/>
    </source>
</evidence>
<sequence length="210" mass="24319">MTSRLLQFWRKFIPRWRPVRTPESKFIMGGKTERLVWVDLEMTGLDVSKDQILEIACVITDKELDVLAEGPDIIIHQSDEVLGSMNDWCVTHHGESGLTEASRCSRVGLGEAEEQMLEFVKQNVPAGRCPLAGNTIHMDKRFLDKYMPRLMQHLHYRIVDVSSVKELCRRWYPAVFSKAPKKQLKHRAVEDIRESIAELKYYRGTIFKSS</sequence>
<keyword evidence="4" id="KW-0269">Exonuclease</keyword>
<comment type="caution">
    <text evidence="6">The sequence shown here is derived from an EMBL/GenBank/DDBJ whole genome shotgun (WGS) entry which is preliminary data.</text>
</comment>
<protein>
    <submittedName>
        <fullName evidence="6">Oligoribonuclease, mitochondrial</fullName>
    </submittedName>
</protein>
<evidence type="ECO:0000256" key="3">
    <source>
        <dbReference type="ARBA" id="ARBA00022801"/>
    </source>
</evidence>